<comment type="caution">
    <text evidence="2">The sequence shown here is derived from an EMBL/GenBank/DDBJ whole genome shotgun (WGS) entry which is preliminary data.</text>
</comment>
<sequence>MNQKEYGLGRLHIKEAGVYVELNSFVVLFFSGLDQHAGTSHYAPHSIELVESAYRLNIILYPASMVARNDGALSSPGERDQELIHPDRQIQIDVNKFLESFSIKSGPEERYIAEPWSLAPGQYAPPIQGCSPIALTVYHPPGQPLDNQPILEADPRDEILRIHKRRLQHCFDHLTQLKEMPSMIVDPDAMPPVQGPGRRSTAKNLNSYKKNQLLAVESVGSRSQTAKAAQRSTLQTIKGSDRKGKRKADAEVPAHRTRPRTGSETDRTFEDEDADVEIGDEERQKDFHEYDEPDSEEEDAAEDEAEPRWTRLQVGSGPTSGRF</sequence>
<evidence type="ECO:0000256" key="1">
    <source>
        <dbReference type="SAM" id="MobiDB-lite"/>
    </source>
</evidence>
<feature type="compositionally biased region" description="Basic and acidic residues" evidence="1">
    <location>
        <begin position="281"/>
        <end position="290"/>
    </location>
</feature>
<feature type="compositionally biased region" description="Polar residues" evidence="1">
    <location>
        <begin position="220"/>
        <end position="238"/>
    </location>
</feature>
<gene>
    <name evidence="2" type="ORF">EVG20_g10863</name>
</gene>
<evidence type="ECO:0000313" key="2">
    <source>
        <dbReference type="EMBL" id="TFY51730.1"/>
    </source>
</evidence>
<feature type="region of interest" description="Disordered" evidence="1">
    <location>
        <begin position="218"/>
        <end position="323"/>
    </location>
</feature>
<proteinExistence type="predicted"/>
<dbReference type="EMBL" id="SEOQ01001448">
    <property type="protein sequence ID" value="TFY51730.1"/>
    <property type="molecule type" value="Genomic_DNA"/>
</dbReference>
<evidence type="ECO:0000313" key="3">
    <source>
        <dbReference type="Proteomes" id="UP000298327"/>
    </source>
</evidence>
<keyword evidence="3" id="KW-1185">Reference proteome</keyword>
<accession>A0A4Y9XNP5</accession>
<feature type="compositionally biased region" description="Basic and acidic residues" evidence="1">
    <location>
        <begin position="239"/>
        <end position="254"/>
    </location>
</feature>
<dbReference type="Proteomes" id="UP000298327">
    <property type="component" value="Unassembled WGS sequence"/>
</dbReference>
<reference evidence="2 3" key="1">
    <citation type="submission" date="2019-02" db="EMBL/GenBank/DDBJ databases">
        <title>Genome sequencing of the rare red list fungi Dentipellis fragilis.</title>
        <authorList>
            <person name="Buettner E."/>
            <person name="Kellner H."/>
        </authorList>
    </citation>
    <scope>NUCLEOTIDE SEQUENCE [LARGE SCALE GENOMIC DNA]</scope>
    <source>
        <strain evidence="2 3">DSM 105465</strain>
    </source>
</reference>
<protein>
    <submittedName>
        <fullName evidence="2">Uncharacterized protein</fullName>
    </submittedName>
</protein>
<dbReference type="AlphaFoldDB" id="A0A4Y9XNP5"/>
<feature type="compositionally biased region" description="Acidic residues" evidence="1">
    <location>
        <begin position="269"/>
        <end position="280"/>
    </location>
</feature>
<feature type="compositionally biased region" description="Acidic residues" evidence="1">
    <location>
        <begin position="291"/>
        <end position="305"/>
    </location>
</feature>
<name>A0A4Y9XNP5_9AGAM</name>
<organism evidence="2 3">
    <name type="scientific">Dentipellis fragilis</name>
    <dbReference type="NCBI Taxonomy" id="205917"/>
    <lineage>
        <taxon>Eukaryota</taxon>
        <taxon>Fungi</taxon>
        <taxon>Dikarya</taxon>
        <taxon>Basidiomycota</taxon>
        <taxon>Agaricomycotina</taxon>
        <taxon>Agaricomycetes</taxon>
        <taxon>Russulales</taxon>
        <taxon>Hericiaceae</taxon>
        <taxon>Dentipellis</taxon>
    </lineage>
</organism>